<dbReference type="InterPro" id="IPR036873">
    <property type="entry name" value="Rhodanese-like_dom_sf"/>
</dbReference>
<protein>
    <submittedName>
        <fullName evidence="4">Sulfurtransferase</fullName>
        <ecNumber evidence="4">2.8.1.-</ecNumber>
    </submittedName>
</protein>
<dbReference type="PANTHER" id="PTHR11364">
    <property type="entry name" value="THIOSULFATE SULFERTANSFERASE"/>
    <property type="match status" value="1"/>
</dbReference>
<dbReference type="CDD" id="cd01448">
    <property type="entry name" value="TST_Repeat_1"/>
    <property type="match status" value="1"/>
</dbReference>
<accession>A0ABW4FCT0</accession>
<dbReference type="EC" id="2.8.1.-" evidence="4"/>
<dbReference type="PROSITE" id="PS00380">
    <property type="entry name" value="RHODANESE_1"/>
    <property type="match status" value="1"/>
</dbReference>
<sequence>MIAPVVSDAPAGAVLADVRSYLDGRVGRDAYNAGHLPGAVFVDLGEVLADHTDPSVAGRHPLPEPEAFARDMSALGIGDDDVVVAYDDAGGVMAARLVWMLRVTGHEAALLDGGIQAYDGPLETDPPLRVPATFTARAWPQDKLASIDEAAQTGANVVIDARQRERFEGAPDDLDPRFGHIPGARSLPCRQNLAPDGRFLPQDELRAAFAEVGITGEEPVISYCGSGVTACHNLIALEHAGLGGGRLFPGSWSQWSRDPNRPIETS</sequence>
<evidence type="ECO:0000259" key="3">
    <source>
        <dbReference type="PROSITE" id="PS50206"/>
    </source>
</evidence>
<dbReference type="InterPro" id="IPR045078">
    <property type="entry name" value="TST/MPST-like"/>
</dbReference>
<comment type="caution">
    <text evidence="4">The sequence shown here is derived from an EMBL/GenBank/DDBJ whole genome shotgun (WGS) entry which is preliminary data.</text>
</comment>
<dbReference type="SUPFAM" id="SSF52821">
    <property type="entry name" value="Rhodanese/Cell cycle control phosphatase"/>
    <property type="match status" value="2"/>
</dbReference>
<gene>
    <name evidence="4" type="ORF">ACFSJD_42420</name>
</gene>
<dbReference type="PANTHER" id="PTHR11364:SF27">
    <property type="entry name" value="SULFURTRANSFERASE"/>
    <property type="match status" value="1"/>
</dbReference>
<evidence type="ECO:0000313" key="4">
    <source>
        <dbReference type="EMBL" id="MFD1524204.1"/>
    </source>
</evidence>
<keyword evidence="2" id="KW-0677">Repeat</keyword>
<dbReference type="Pfam" id="PF00581">
    <property type="entry name" value="Rhodanese"/>
    <property type="match status" value="2"/>
</dbReference>
<keyword evidence="5" id="KW-1185">Reference proteome</keyword>
<dbReference type="RefSeq" id="WP_344728413.1">
    <property type="nucleotide sequence ID" value="NZ_BAAAUS010000051.1"/>
</dbReference>
<dbReference type="SMART" id="SM00450">
    <property type="entry name" value="RHOD"/>
    <property type="match status" value="2"/>
</dbReference>
<reference evidence="5" key="1">
    <citation type="journal article" date="2019" name="Int. J. Syst. Evol. Microbiol.">
        <title>The Global Catalogue of Microorganisms (GCM) 10K type strain sequencing project: providing services to taxonomists for standard genome sequencing and annotation.</title>
        <authorList>
            <consortium name="The Broad Institute Genomics Platform"/>
            <consortium name="The Broad Institute Genome Sequencing Center for Infectious Disease"/>
            <person name="Wu L."/>
            <person name="Ma J."/>
        </authorList>
    </citation>
    <scope>NUCLEOTIDE SEQUENCE [LARGE SCALE GENOMIC DNA]</scope>
    <source>
        <strain evidence="5">CCM 7043</strain>
    </source>
</reference>
<evidence type="ECO:0000256" key="1">
    <source>
        <dbReference type="ARBA" id="ARBA00022679"/>
    </source>
</evidence>
<dbReference type="GO" id="GO:0016740">
    <property type="term" value="F:transferase activity"/>
    <property type="evidence" value="ECO:0007669"/>
    <property type="project" value="UniProtKB-KW"/>
</dbReference>
<dbReference type="PROSITE" id="PS50206">
    <property type="entry name" value="RHODANESE_3"/>
    <property type="match status" value="2"/>
</dbReference>
<organism evidence="4 5">
    <name type="scientific">Pseudonocardia yunnanensis</name>
    <dbReference type="NCBI Taxonomy" id="58107"/>
    <lineage>
        <taxon>Bacteria</taxon>
        <taxon>Bacillati</taxon>
        <taxon>Actinomycetota</taxon>
        <taxon>Actinomycetes</taxon>
        <taxon>Pseudonocardiales</taxon>
        <taxon>Pseudonocardiaceae</taxon>
        <taxon>Pseudonocardia</taxon>
    </lineage>
</organism>
<evidence type="ECO:0000313" key="5">
    <source>
        <dbReference type="Proteomes" id="UP001597114"/>
    </source>
</evidence>
<dbReference type="InterPro" id="IPR001307">
    <property type="entry name" value="Thiosulphate_STrfase_CS"/>
</dbReference>
<proteinExistence type="predicted"/>
<dbReference type="EMBL" id="JBHUCO010000077">
    <property type="protein sequence ID" value="MFD1524204.1"/>
    <property type="molecule type" value="Genomic_DNA"/>
</dbReference>
<feature type="domain" description="Rhodanese" evidence="3">
    <location>
        <begin position="152"/>
        <end position="264"/>
    </location>
</feature>
<dbReference type="InterPro" id="IPR001763">
    <property type="entry name" value="Rhodanese-like_dom"/>
</dbReference>
<dbReference type="CDD" id="cd01449">
    <property type="entry name" value="TST_Repeat_2"/>
    <property type="match status" value="1"/>
</dbReference>
<evidence type="ECO:0000256" key="2">
    <source>
        <dbReference type="ARBA" id="ARBA00022737"/>
    </source>
</evidence>
<keyword evidence="1 4" id="KW-0808">Transferase</keyword>
<name>A0ABW4FCT0_9PSEU</name>
<feature type="domain" description="Rhodanese" evidence="3">
    <location>
        <begin position="9"/>
        <end position="124"/>
    </location>
</feature>
<dbReference type="Gene3D" id="3.40.250.10">
    <property type="entry name" value="Rhodanese-like domain"/>
    <property type="match status" value="2"/>
</dbReference>
<dbReference type="Proteomes" id="UP001597114">
    <property type="component" value="Unassembled WGS sequence"/>
</dbReference>